<dbReference type="InterPro" id="IPR013783">
    <property type="entry name" value="Ig-like_fold"/>
</dbReference>
<dbReference type="GO" id="GO:0003677">
    <property type="term" value="F:DNA binding"/>
    <property type="evidence" value="ECO:0007669"/>
    <property type="project" value="InterPro"/>
</dbReference>
<organism evidence="5 6">
    <name type="scientific">Pedobacter insulae</name>
    <dbReference type="NCBI Taxonomy" id="414048"/>
    <lineage>
        <taxon>Bacteria</taxon>
        <taxon>Pseudomonadati</taxon>
        <taxon>Bacteroidota</taxon>
        <taxon>Sphingobacteriia</taxon>
        <taxon>Sphingobacteriales</taxon>
        <taxon>Sphingobacteriaceae</taxon>
        <taxon>Pedobacter</taxon>
    </lineage>
</organism>
<name>A0A1I3AEB4_9SPHI</name>
<feature type="coiled-coil region" evidence="2">
    <location>
        <begin position="807"/>
        <end position="834"/>
    </location>
</feature>
<dbReference type="Pfam" id="PF07494">
    <property type="entry name" value="Reg_prop"/>
    <property type="match status" value="1"/>
</dbReference>
<keyword evidence="3" id="KW-0812">Transmembrane</keyword>
<dbReference type="GO" id="GO:0000155">
    <property type="term" value="F:phosphorelay sensor kinase activity"/>
    <property type="evidence" value="ECO:0007669"/>
    <property type="project" value="TreeGrafter"/>
</dbReference>
<dbReference type="EMBL" id="FOPP01000014">
    <property type="protein sequence ID" value="SFH48398.1"/>
    <property type="molecule type" value="Genomic_DNA"/>
</dbReference>
<dbReference type="STRING" id="414048.SAMN04489864_11443"/>
<keyword evidence="1" id="KW-0597">Phosphoprotein</keyword>
<dbReference type="InterPro" id="IPR011123">
    <property type="entry name" value="Y_Y_Y"/>
</dbReference>
<gene>
    <name evidence="5" type="ORF">SAMN04489864_11443</name>
</gene>
<evidence type="ECO:0000313" key="6">
    <source>
        <dbReference type="Proteomes" id="UP000199666"/>
    </source>
</evidence>
<reference evidence="5 6" key="1">
    <citation type="submission" date="2016-10" db="EMBL/GenBank/DDBJ databases">
        <authorList>
            <person name="de Groot N.N."/>
        </authorList>
    </citation>
    <scope>NUCLEOTIDE SEQUENCE [LARGE SCALE GENOMIC DNA]</scope>
    <source>
        <strain evidence="5 6">DSM 18684</strain>
    </source>
</reference>
<keyword evidence="3" id="KW-0472">Membrane</keyword>
<keyword evidence="2" id="KW-0175">Coiled coil</keyword>
<sequence>MTTTKRNLLSSLSCIGFFSLDMKYIYLFIFLSCLCPVSLKAQDPIGLPQVTSYKGLDYGAGTQNWGISQDRNGILYIANNEGLLTFNGTYWKLYPFPNKTILRSVKIATNGRLYVGAQDEIGYYYPNKNGVLTYRSLKNLIPKGDKQFADVWNIELVGDAVYFRTVTKIFRLKDNKIDVYRTTLTWVYMGAVKNEVFAHEINIGLKTLEDGKWIVKCNDPRIINSNITAVLPYNGDTLMLTTLKDGIFLLIGDKLIKKSTPLDKIFYNDRINGAIQINPDLYALGTTSSALLIINKNGTLQRQFSYAEGLLNNNIRSIFLDQHQNLWIGLDDGIAFIAFNSAIKHIYPDKNKQIASYASRIFKDKLYIGTSNGLFSAPVNLKQSDISNSKAKFEEVNDTKGQTWGLTEINNHLLLAKEDGAFDIKGNNAFALYRDLGTWLFKPIGDRILTGTYTGLQMLDFKNGEFINNRNFSSLNEPLRFVVVDKKVNCIWASHPYRGIFKMDLSADGQSIIKTSLLTEKDGLPLTLYNYVFALKDRVVAATADGIYEYDAKKRKFAVSRYFRPIFKKMPLQCLVQDKEGKLWFVSDKKVGVVDFKRKPPGKQFSIVELPELKLKIVAGFENIYPYDDNNIFIGANKGLLHLDYKKYAANIYKPNVVLGQVSIMGATDSILFGGYFKGRAQKDDLAKLPYKFNSLHFEFGSTLFEQQENIEFSYQLKGFEDKWSAWSSKSEKDYTNLGAGRYVFNVKARNNLGNESTPVSYPFTIKPAWYESTIAYAVYLVIFGFLLYLLIKYQERQHQKVQAKLRESHQLEIERNEQQITKLQKKQLEVEVEFKNKELATTTMHLVQRGKLLSKIGDELLPMVKQTTSKDTADDLKKVIRLLNEAKKLDNDWDQFAIHFDHVHANFLSNLKDKYPNLSPSDLKLCAYLKLNLSSKEIAQLLNITPRAVEVSRYRLRKKLGLKPEINLFDFLFK</sequence>
<dbReference type="InterPro" id="IPR016032">
    <property type="entry name" value="Sig_transdc_resp-reg_C-effctor"/>
</dbReference>
<proteinExistence type="predicted"/>
<dbReference type="InterPro" id="IPR011110">
    <property type="entry name" value="Reg_prop"/>
</dbReference>
<dbReference type="Proteomes" id="UP000199666">
    <property type="component" value="Unassembled WGS sequence"/>
</dbReference>
<keyword evidence="3" id="KW-1133">Transmembrane helix</keyword>
<evidence type="ECO:0000259" key="4">
    <source>
        <dbReference type="SMART" id="SM00421"/>
    </source>
</evidence>
<evidence type="ECO:0000256" key="2">
    <source>
        <dbReference type="SAM" id="Coils"/>
    </source>
</evidence>
<feature type="domain" description="HTH luxR-type" evidence="4">
    <location>
        <begin position="916"/>
        <end position="973"/>
    </location>
</feature>
<dbReference type="PANTHER" id="PTHR43547:SF2">
    <property type="entry name" value="HYBRID SIGNAL TRANSDUCTION HISTIDINE KINASE C"/>
    <property type="match status" value="1"/>
</dbReference>
<feature type="transmembrane region" description="Helical" evidence="3">
    <location>
        <begin position="12"/>
        <end position="31"/>
    </location>
</feature>
<protein>
    <submittedName>
        <fullName evidence="5">Two component regulator propeller</fullName>
    </submittedName>
</protein>
<keyword evidence="6" id="KW-1185">Reference proteome</keyword>
<dbReference type="Gene3D" id="1.10.10.10">
    <property type="entry name" value="Winged helix-like DNA-binding domain superfamily/Winged helix DNA-binding domain"/>
    <property type="match status" value="1"/>
</dbReference>
<dbReference type="PANTHER" id="PTHR43547">
    <property type="entry name" value="TWO-COMPONENT HISTIDINE KINASE"/>
    <property type="match status" value="1"/>
</dbReference>
<dbReference type="Pfam" id="PF07495">
    <property type="entry name" value="Y_Y_Y"/>
    <property type="match status" value="1"/>
</dbReference>
<dbReference type="AlphaFoldDB" id="A0A1I3AEB4"/>
<feature type="transmembrane region" description="Helical" evidence="3">
    <location>
        <begin position="774"/>
        <end position="792"/>
    </location>
</feature>
<dbReference type="Gene3D" id="2.60.40.10">
    <property type="entry name" value="Immunoglobulins"/>
    <property type="match status" value="1"/>
</dbReference>
<dbReference type="InterPro" id="IPR015943">
    <property type="entry name" value="WD40/YVTN_repeat-like_dom_sf"/>
</dbReference>
<dbReference type="GO" id="GO:0006355">
    <property type="term" value="P:regulation of DNA-templated transcription"/>
    <property type="evidence" value="ECO:0007669"/>
    <property type="project" value="InterPro"/>
</dbReference>
<dbReference type="InterPro" id="IPR000792">
    <property type="entry name" value="Tscrpt_reg_LuxR_C"/>
</dbReference>
<dbReference type="SUPFAM" id="SSF46894">
    <property type="entry name" value="C-terminal effector domain of the bipartite response regulators"/>
    <property type="match status" value="1"/>
</dbReference>
<dbReference type="InterPro" id="IPR036388">
    <property type="entry name" value="WH-like_DNA-bd_sf"/>
</dbReference>
<evidence type="ECO:0000313" key="5">
    <source>
        <dbReference type="EMBL" id="SFH48398.1"/>
    </source>
</evidence>
<evidence type="ECO:0000256" key="3">
    <source>
        <dbReference type="SAM" id="Phobius"/>
    </source>
</evidence>
<dbReference type="SUPFAM" id="SSF63829">
    <property type="entry name" value="Calcium-dependent phosphotriesterase"/>
    <property type="match status" value="1"/>
</dbReference>
<dbReference type="Gene3D" id="2.130.10.10">
    <property type="entry name" value="YVTN repeat-like/Quinoprotein amine dehydrogenase"/>
    <property type="match status" value="2"/>
</dbReference>
<dbReference type="SMART" id="SM00421">
    <property type="entry name" value="HTH_LUXR"/>
    <property type="match status" value="1"/>
</dbReference>
<evidence type="ECO:0000256" key="1">
    <source>
        <dbReference type="ARBA" id="ARBA00022553"/>
    </source>
</evidence>
<accession>A0A1I3AEB4</accession>